<evidence type="ECO:0000313" key="2">
    <source>
        <dbReference type="Proteomes" id="UP000652430"/>
    </source>
</evidence>
<dbReference type="Proteomes" id="UP000652430">
    <property type="component" value="Unassembled WGS sequence"/>
</dbReference>
<sequence length="206" mass="21917">MTSFDRREMIGAGALALGVIAVPIAVLRAMRAPTDDEPSDRQKLIAQQVAQILIPRTDTPGGADVGADAFLLLALAAGLDGTRTPDGGAAIQGATARYRRPDGSLDHLTWLEEELDRKAHGDFLAAPLARQQAALDTLDGAAFANHQSTGPWPKIKGLLLTGYYTSQPGGAKELTYELVPGRFDPDLPLRPGMHAYSSDWTAVEFG</sequence>
<keyword evidence="2" id="KW-1185">Reference proteome</keyword>
<comment type="caution">
    <text evidence="1">The sequence shown here is derived from an EMBL/GenBank/DDBJ whole genome shotgun (WGS) entry which is preliminary data.</text>
</comment>
<protein>
    <recommendedName>
        <fullName evidence="3">Gluconate 2-dehydrogenase subunit 3 family protein</fullName>
    </recommendedName>
</protein>
<organism evidence="1 2">
    <name type="scientific">Sphingomonas glacialis</name>
    <dbReference type="NCBI Taxonomy" id="658225"/>
    <lineage>
        <taxon>Bacteria</taxon>
        <taxon>Pseudomonadati</taxon>
        <taxon>Pseudomonadota</taxon>
        <taxon>Alphaproteobacteria</taxon>
        <taxon>Sphingomonadales</taxon>
        <taxon>Sphingomonadaceae</taxon>
        <taxon>Sphingomonas</taxon>
    </lineage>
</organism>
<dbReference type="InterPro" id="IPR027056">
    <property type="entry name" value="Gluconate_2DH_su3"/>
</dbReference>
<gene>
    <name evidence="1" type="ORF">GCM10008023_00240</name>
</gene>
<dbReference type="Pfam" id="PF13618">
    <property type="entry name" value="Gluconate_2-dh3"/>
    <property type="match status" value="1"/>
</dbReference>
<evidence type="ECO:0008006" key="3">
    <source>
        <dbReference type="Google" id="ProtNLM"/>
    </source>
</evidence>
<accession>A0ABQ3L8W3</accession>
<dbReference type="RefSeq" id="WP_189674615.1">
    <property type="nucleotide sequence ID" value="NZ_BNAQ01000001.1"/>
</dbReference>
<proteinExistence type="predicted"/>
<evidence type="ECO:0000313" key="1">
    <source>
        <dbReference type="EMBL" id="GHH06851.1"/>
    </source>
</evidence>
<reference evidence="2" key="1">
    <citation type="journal article" date="2019" name="Int. J. Syst. Evol. Microbiol.">
        <title>The Global Catalogue of Microorganisms (GCM) 10K type strain sequencing project: providing services to taxonomists for standard genome sequencing and annotation.</title>
        <authorList>
            <consortium name="The Broad Institute Genomics Platform"/>
            <consortium name="The Broad Institute Genome Sequencing Center for Infectious Disease"/>
            <person name="Wu L."/>
            <person name="Ma J."/>
        </authorList>
    </citation>
    <scope>NUCLEOTIDE SEQUENCE [LARGE SCALE GENOMIC DNA]</scope>
    <source>
        <strain evidence="2">CGMCC 1.8957</strain>
    </source>
</reference>
<name>A0ABQ3L8W3_9SPHN</name>
<dbReference type="EMBL" id="BNAQ01000001">
    <property type="protein sequence ID" value="GHH06851.1"/>
    <property type="molecule type" value="Genomic_DNA"/>
</dbReference>